<gene>
    <name evidence="2" type="ORF">CC80DRAFT_17082</name>
</gene>
<dbReference type="EMBL" id="ML976986">
    <property type="protein sequence ID" value="KAF1958688.1"/>
    <property type="molecule type" value="Genomic_DNA"/>
</dbReference>
<evidence type="ECO:0000313" key="3">
    <source>
        <dbReference type="Proteomes" id="UP000800035"/>
    </source>
</evidence>
<keyword evidence="3" id="KW-1185">Reference proteome</keyword>
<dbReference type="Proteomes" id="UP000800035">
    <property type="component" value="Unassembled WGS sequence"/>
</dbReference>
<evidence type="ECO:0000256" key="1">
    <source>
        <dbReference type="SAM" id="MobiDB-lite"/>
    </source>
</evidence>
<organism evidence="2 3">
    <name type="scientific">Byssothecium circinans</name>
    <dbReference type="NCBI Taxonomy" id="147558"/>
    <lineage>
        <taxon>Eukaryota</taxon>
        <taxon>Fungi</taxon>
        <taxon>Dikarya</taxon>
        <taxon>Ascomycota</taxon>
        <taxon>Pezizomycotina</taxon>
        <taxon>Dothideomycetes</taxon>
        <taxon>Pleosporomycetidae</taxon>
        <taxon>Pleosporales</taxon>
        <taxon>Massarineae</taxon>
        <taxon>Massarinaceae</taxon>
        <taxon>Byssothecium</taxon>
    </lineage>
</organism>
<dbReference type="AlphaFoldDB" id="A0A6A5U201"/>
<accession>A0A6A5U201</accession>
<feature type="compositionally biased region" description="Basic and acidic residues" evidence="1">
    <location>
        <begin position="9"/>
        <end position="19"/>
    </location>
</feature>
<proteinExistence type="predicted"/>
<reference evidence="2" key="1">
    <citation type="journal article" date="2020" name="Stud. Mycol.">
        <title>101 Dothideomycetes genomes: a test case for predicting lifestyles and emergence of pathogens.</title>
        <authorList>
            <person name="Haridas S."/>
            <person name="Albert R."/>
            <person name="Binder M."/>
            <person name="Bloem J."/>
            <person name="Labutti K."/>
            <person name="Salamov A."/>
            <person name="Andreopoulos B."/>
            <person name="Baker S."/>
            <person name="Barry K."/>
            <person name="Bills G."/>
            <person name="Bluhm B."/>
            <person name="Cannon C."/>
            <person name="Castanera R."/>
            <person name="Culley D."/>
            <person name="Daum C."/>
            <person name="Ezra D."/>
            <person name="Gonzalez J."/>
            <person name="Henrissat B."/>
            <person name="Kuo A."/>
            <person name="Liang C."/>
            <person name="Lipzen A."/>
            <person name="Lutzoni F."/>
            <person name="Magnuson J."/>
            <person name="Mondo S."/>
            <person name="Nolan M."/>
            <person name="Ohm R."/>
            <person name="Pangilinan J."/>
            <person name="Park H.-J."/>
            <person name="Ramirez L."/>
            <person name="Alfaro M."/>
            <person name="Sun H."/>
            <person name="Tritt A."/>
            <person name="Yoshinaga Y."/>
            <person name="Zwiers L.-H."/>
            <person name="Turgeon B."/>
            <person name="Goodwin S."/>
            <person name="Spatafora J."/>
            <person name="Crous P."/>
            <person name="Grigoriev I."/>
        </authorList>
    </citation>
    <scope>NUCLEOTIDE SEQUENCE</scope>
    <source>
        <strain evidence="2">CBS 675.92</strain>
    </source>
</reference>
<sequence>MGSDPTDDEIMKRVRDRLAARKKKRQSTDREGRVPSPTPPPSIYSKAALNDAPPLHNQKVTSSQNFKAYYRQDEVILAAMWAMYKTERRDKQSWNRAVQARERVADGFDVADLTPEQIEEQKILYEMLSSSNKGKAGKEKQFMPATIEGGPDSSDADSTIVVSLSSDEDGGKLRLMNP</sequence>
<feature type="region of interest" description="Disordered" evidence="1">
    <location>
        <begin position="1"/>
        <end position="60"/>
    </location>
</feature>
<protein>
    <submittedName>
        <fullName evidence="2">Uncharacterized protein</fullName>
    </submittedName>
</protein>
<feature type="region of interest" description="Disordered" evidence="1">
    <location>
        <begin position="144"/>
        <end position="178"/>
    </location>
</feature>
<evidence type="ECO:0000313" key="2">
    <source>
        <dbReference type="EMBL" id="KAF1958688.1"/>
    </source>
</evidence>
<name>A0A6A5U201_9PLEO</name>
<feature type="compositionally biased region" description="Polar residues" evidence="1">
    <location>
        <begin position="156"/>
        <end position="165"/>
    </location>
</feature>